<dbReference type="InterPro" id="IPR002083">
    <property type="entry name" value="MATH/TRAF_dom"/>
</dbReference>
<organism evidence="2 3">
    <name type="scientific">Nephila pilipes</name>
    <name type="common">Giant wood spider</name>
    <name type="synonym">Nephila maculata</name>
    <dbReference type="NCBI Taxonomy" id="299642"/>
    <lineage>
        <taxon>Eukaryota</taxon>
        <taxon>Metazoa</taxon>
        <taxon>Ecdysozoa</taxon>
        <taxon>Arthropoda</taxon>
        <taxon>Chelicerata</taxon>
        <taxon>Arachnida</taxon>
        <taxon>Araneae</taxon>
        <taxon>Araneomorphae</taxon>
        <taxon>Entelegynae</taxon>
        <taxon>Araneoidea</taxon>
        <taxon>Nephilidae</taxon>
        <taxon>Nephila</taxon>
    </lineage>
</organism>
<protein>
    <recommendedName>
        <fullName evidence="1">BTB domain-containing protein</fullName>
    </recommendedName>
</protein>
<dbReference type="Gene3D" id="3.30.710.10">
    <property type="entry name" value="Potassium Channel Kv1.1, Chain A"/>
    <property type="match status" value="1"/>
</dbReference>
<accession>A0A8X6NDB9</accession>
<dbReference type="CDD" id="cd00121">
    <property type="entry name" value="MATH"/>
    <property type="match status" value="1"/>
</dbReference>
<dbReference type="SUPFAM" id="SSF54695">
    <property type="entry name" value="POZ domain"/>
    <property type="match status" value="1"/>
</dbReference>
<dbReference type="CDD" id="cd18186">
    <property type="entry name" value="BTB_POZ_ZBTB_KLHL-like"/>
    <property type="match status" value="1"/>
</dbReference>
<dbReference type="InterPro" id="IPR011333">
    <property type="entry name" value="SKP1/BTB/POZ_sf"/>
</dbReference>
<evidence type="ECO:0000313" key="3">
    <source>
        <dbReference type="Proteomes" id="UP000887013"/>
    </source>
</evidence>
<dbReference type="InterPro" id="IPR000210">
    <property type="entry name" value="BTB/POZ_dom"/>
</dbReference>
<dbReference type="AlphaFoldDB" id="A0A8X6NDB9"/>
<feature type="domain" description="BTB" evidence="1">
    <location>
        <begin position="367"/>
        <end position="434"/>
    </location>
</feature>
<comment type="caution">
    <text evidence="2">The sequence shown here is derived from an EMBL/GenBank/DDBJ whole genome shotgun (WGS) entry which is preliminary data.</text>
</comment>
<dbReference type="Gene3D" id="1.25.40.420">
    <property type="match status" value="1"/>
</dbReference>
<dbReference type="PROSITE" id="PS50097">
    <property type="entry name" value="BTB"/>
    <property type="match status" value="1"/>
</dbReference>
<dbReference type="Pfam" id="PF00651">
    <property type="entry name" value="BTB"/>
    <property type="match status" value="1"/>
</dbReference>
<reference evidence="2" key="1">
    <citation type="submission" date="2020-08" db="EMBL/GenBank/DDBJ databases">
        <title>Multicomponent nature underlies the extraordinary mechanical properties of spider dragline silk.</title>
        <authorList>
            <person name="Kono N."/>
            <person name="Nakamura H."/>
            <person name="Mori M."/>
            <person name="Yoshida Y."/>
            <person name="Ohtoshi R."/>
            <person name="Malay A.D."/>
            <person name="Moran D.A.P."/>
            <person name="Tomita M."/>
            <person name="Numata K."/>
            <person name="Arakawa K."/>
        </authorList>
    </citation>
    <scope>NUCLEOTIDE SEQUENCE</scope>
</reference>
<evidence type="ECO:0000313" key="2">
    <source>
        <dbReference type="EMBL" id="GFT09200.1"/>
    </source>
</evidence>
<dbReference type="EMBL" id="BMAW01008581">
    <property type="protein sequence ID" value="GFT09200.1"/>
    <property type="molecule type" value="Genomic_DNA"/>
</dbReference>
<dbReference type="GO" id="GO:0030163">
    <property type="term" value="P:protein catabolic process"/>
    <property type="evidence" value="ECO:0007669"/>
    <property type="project" value="UniProtKB-ARBA"/>
</dbReference>
<evidence type="ECO:0000259" key="1">
    <source>
        <dbReference type="PROSITE" id="PS50097"/>
    </source>
</evidence>
<dbReference type="Gene3D" id="2.60.210.10">
    <property type="entry name" value="Apoptosis, Tumor Necrosis Factor Receptor Associated Protein 2, Chain A"/>
    <property type="match status" value="1"/>
</dbReference>
<keyword evidence="3" id="KW-1185">Reference proteome</keyword>
<dbReference type="PANTHER" id="PTHR24413">
    <property type="entry name" value="SPECKLE-TYPE POZ PROTEIN"/>
    <property type="match status" value="1"/>
</dbReference>
<dbReference type="InterPro" id="IPR008974">
    <property type="entry name" value="TRAF-like"/>
</dbReference>
<dbReference type="SMART" id="SM00225">
    <property type="entry name" value="BTB"/>
    <property type="match status" value="1"/>
</dbReference>
<dbReference type="Proteomes" id="UP000887013">
    <property type="component" value="Unassembled WGS sequence"/>
</dbReference>
<gene>
    <name evidence="2" type="ORF">NPIL_590561</name>
</gene>
<proteinExistence type="predicted"/>
<dbReference type="OrthoDB" id="6359816at2759"/>
<dbReference type="SUPFAM" id="SSF49599">
    <property type="entry name" value="TRAF domain-like"/>
    <property type="match status" value="1"/>
</dbReference>
<name>A0A8X6NDB9_NEPPI</name>
<sequence>MASNISTESEPWVTFFWNIENFSYCWQKNGEYSCSPEFRVESTENTTWYLWLHPRDGKDENLIYSLNGSCENKWIIIKVECEIAILAEDGSVLQIEKRNCKSKGIIKLYFDTFADREEVTKAKRSVFLPGDTLRIRCRLWRTHVKEAKPATIFARTVLRVEKRSFLWDIERFSSLKSDDKVYYFIRSKSNTDLVGFNIGGNKEGNIMICIKSYCEMKFFRFQPFITDAIGKTIECGKYEIRPNRIEFKYPHFPRKHLNEMKEETFLLPFTQNKLVEMKDSFLMNDVLSLYCEFSWTDGSIDHIFEKNDWGITLPSINNPIVHKPSINSLCINNPIIPKQSQADVKGIDKINDLRKDFEYLYAEGILCDVQLRAATETFPAHKAFLCARSPVFRKIFTTDMKEVMQESVDLPDLDDDTVRRMLLYVYSDSLKDLQWDSALKLYAAADTYEIVSLKSKCSSFLKHSLCLSNVCDVLVLSDKHADGSLKEAAQEYVLRHEEDVYRSDEWKVFARNNSALTAETMLLKWNKK</sequence>